<dbReference type="KEGG" id="moz:MoryE10_01840"/>
<dbReference type="RefSeq" id="WP_221047940.1">
    <property type="nucleotide sequence ID" value="NZ_AP019782.1"/>
</dbReference>
<evidence type="ECO:0000313" key="2">
    <source>
        <dbReference type="Proteomes" id="UP000824988"/>
    </source>
</evidence>
<keyword evidence="2" id="KW-1185">Reference proteome</keyword>
<accession>A0A8D4VK54</accession>
<organism evidence="1 2">
    <name type="scientific">Methylogaea oryzae</name>
    <dbReference type="NCBI Taxonomy" id="1295382"/>
    <lineage>
        <taxon>Bacteria</taxon>
        <taxon>Pseudomonadati</taxon>
        <taxon>Pseudomonadota</taxon>
        <taxon>Gammaproteobacteria</taxon>
        <taxon>Methylococcales</taxon>
        <taxon>Methylococcaceae</taxon>
        <taxon>Methylogaea</taxon>
    </lineage>
</organism>
<dbReference type="EMBL" id="AP019782">
    <property type="protein sequence ID" value="BBL69578.1"/>
    <property type="molecule type" value="Genomic_DNA"/>
</dbReference>
<name>A0A8D4VK54_9GAMM</name>
<protein>
    <recommendedName>
        <fullName evidence="3">Sulfotransferase family protein</fullName>
    </recommendedName>
</protein>
<dbReference type="AlphaFoldDB" id="A0A8D4VK54"/>
<evidence type="ECO:0000313" key="1">
    <source>
        <dbReference type="EMBL" id="BBL69578.1"/>
    </source>
</evidence>
<sequence>MSAVDPLAGWVPMFLSGRGGVAAVEWGYMGGERYTEPFCQGTLHKLAAKPFNQLFRRRSGLELLLERAHAHPGLPLKGMVFHMSRCGSTLAAQWLAALPDSVVLSEPEPVDTLLQWLTPYTGGDGAEYLRALLAAMGQPRRDSDRHLYLKTDCWHIGHIDRLLAAFPGTPWAFLYRDPVEVLVSQQRQPALYLVPGSMNAHGLAAPAELHTDPLGHGAWILSTILDTARQAMERHGDGLLLNYAELPQALESRLARHFGVDLAAADKDALRAATERHSKQQHLMFQPDTAEKRAAADERVLALSARWLEEPYRALERLRLQG</sequence>
<proteinExistence type="predicted"/>
<reference evidence="1" key="1">
    <citation type="submission" date="2019-06" db="EMBL/GenBank/DDBJ databases">
        <title>Complete genome sequence of Methylogaea oryzae strain JCM16910.</title>
        <authorList>
            <person name="Asakawa S."/>
        </authorList>
    </citation>
    <scope>NUCLEOTIDE SEQUENCE</scope>
    <source>
        <strain evidence="1">E10</strain>
    </source>
</reference>
<dbReference type="Proteomes" id="UP000824988">
    <property type="component" value="Chromosome"/>
</dbReference>
<evidence type="ECO:0008006" key="3">
    <source>
        <dbReference type="Google" id="ProtNLM"/>
    </source>
</evidence>
<gene>
    <name evidence="1" type="ORF">MoryE10_01840</name>
</gene>